<dbReference type="InterPro" id="IPR011006">
    <property type="entry name" value="CheY-like_superfamily"/>
</dbReference>
<dbReference type="PROSITE" id="PS51755">
    <property type="entry name" value="OMPR_PHOB"/>
    <property type="match status" value="1"/>
</dbReference>
<evidence type="ECO:0000256" key="3">
    <source>
        <dbReference type="ARBA" id="ARBA00023015"/>
    </source>
</evidence>
<dbReference type="Gene3D" id="6.10.250.690">
    <property type="match status" value="1"/>
</dbReference>
<evidence type="ECO:0000259" key="9">
    <source>
        <dbReference type="PROSITE" id="PS51755"/>
    </source>
</evidence>
<evidence type="ECO:0000256" key="7">
    <source>
        <dbReference type="PROSITE-ProRule" id="PRU01091"/>
    </source>
</evidence>
<dbReference type="Pfam" id="PF00072">
    <property type="entry name" value="Response_reg"/>
    <property type="match status" value="1"/>
</dbReference>
<dbReference type="InterPro" id="IPR001789">
    <property type="entry name" value="Sig_transdc_resp-reg_receiver"/>
</dbReference>
<keyword evidence="5" id="KW-0804">Transcription</keyword>
<dbReference type="KEGG" id="ppsc:EHS13_10770"/>
<evidence type="ECO:0000256" key="5">
    <source>
        <dbReference type="ARBA" id="ARBA00023163"/>
    </source>
</evidence>
<dbReference type="EMBL" id="CP034235">
    <property type="protein sequence ID" value="QGQ95331.1"/>
    <property type="molecule type" value="Genomic_DNA"/>
</dbReference>
<dbReference type="Pfam" id="PF00486">
    <property type="entry name" value="Trans_reg_C"/>
    <property type="match status" value="1"/>
</dbReference>
<evidence type="ECO:0000313" key="11">
    <source>
        <dbReference type="Proteomes" id="UP000426246"/>
    </source>
</evidence>
<dbReference type="Gene3D" id="1.10.10.10">
    <property type="entry name" value="Winged helix-like DNA-binding domain superfamily/Winged helix DNA-binding domain"/>
    <property type="match status" value="1"/>
</dbReference>
<keyword evidence="4 7" id="KW-0238">DNA-binding</keyword>
<comment type="caution">
    <text evidence="6">Lacks conserved residue(s) required for the propagation of feature annotation.</text>
</comment>
<dbReference type="FunFam" id="1.10.10.10:FF:000005">
    <property type="entry name" value="Two-component system response regulator"/>
    <property type="match status" value="1"/>
</dbReference>
<dbReference type="GO" id="GO:0000156">
    <property type="term" value="F:phosphorelay response regulator activity"/>
    <property type="evidence" value="ECO:0007669"/>
    <property type="project" value="TreeGrafter"/>
</dbReference>
<evidence type="ECO:0000256" key="6">
    <source>
        <dbReference type="PROSITE-ProRule" id="PRU00169"/>
    </source>
</evidence>
<gene>
    <name evidence="10" type="ORF">EHS13_10770</name>
</gene>
<dbReference type="CDD" id="cd00383">
    <property type="entry name" value="trans_reg_C"/>
    <property type="match status" value="1"/>
</dbReference>
<dbReference type="PANTHER" id="PTHR48111">
    <property type="entry name" value="REGULATOR OF RPOS"/>
    <property type="match status" value="1"/>
</dbReference>
<dbReference type="GO" id="GO:0006355">
    <property type="term" value="P:regulation of DNA-templated transcription"/>
    <property type="evidence" value="ECO:0007669"/>
    <property type="project" value="InterPro"/>
</dbReference>
<sequence length="238" mass="27321">MHTILIIDGEEKAAEYLKQELTREGYIVEVATNGRAGLERALQEKWDIILLEIILSELNGMEVLRRVKKAAPVMPVIIVTTRNETSDIISGLDNGANDYVTKPYNTDELFARIRASLRNRMLIELMIDSTMNLTDDRLIVAGLSLNRKTREVVRDCRPIELTMKEFDLLVYLIENKPNVVSREQIIQQVWGYDFVGDTNIVDVYIRYLRKKVDYSFKTSLIQTIRGVGYSIQEETSSS</sequence>
<dbReference type="AlphaFoldDB" id="A0A6B8RFU2"/>
<dbReference type="SUPFAM" id="SSF52172">
    <property type="entry name" value="CheY-like"/>
    <property type="match status" value="1"/>
</dbReference>
<evidence type="ECO:0000256" key="4">
    <source>
        <dbReference type="ARBA" id="ARBA00023125"/>
    </source>
</evidence>
<protein>
    <submittedName>
        <fullName evidence="10">DNA-binding response regulator</fullName>
    </submittedName>
</protein>
<keyword evidence="11" id="KW-1185">Reference proteome</keyword>
<dbReference type="SMART" id="SM00862">
    <property type="entry name" value="Trans_reg_C"/>
    <property type="match status" value="1"/>
</dbReference>
<dbReference type="InterPro" id="IPR016032">
    <property type="entry name" value="Sig_transdc_resp-reg_C-effctor"/>
</dbReference>
<dbReference type="GO" id="GO:0032993">
    <property type="term" value="C:protein-DNA complex"/>
    <property type="evidence" value="ECO:0007669"/>
    <property type="project" value="TreeGrafter"/>
</dbReference>
<proteinExistence type="predicted"/>
<dbReference type="SUPFAM" id="SSF46894">
    <property type="entry name" value="C-terminal effector domain of the bipartite response regulators"/>
    <property type="match status" value="1"/>
</dbReference>
<name>A0A6B8RFU2_9BACL</name>
<dbReference type="InterPro" id="IPR001867">
    <property type="entry name" value="OmpR/PhoB-type_DNA-bd"/>
</dbReference>
<dbReference type="InterPro" id="IPR036388">
    <property type="entry name" value="WH-like_DNA-bd_sf"/>
</dbReference>
<organism evidence="10 11">
    <name type="scientific">Paenibacillus psychroresistens</name>
    <dbReference type="NCBI Taxonomy" id="1778678"/>
    <lineage>
        <taxon>Bacteria</taxon>
        <taxon>Bacillati</taxon>
        <taxon>Bacillota</taxon>
        <taxon>Bacilli</taxon>
        <taxon>Bacillales</taxon>
        <taxon>Paenibacillaceae</taxon>
        <taxon>Paenibacillus</taxon>
    </lineage>
</organism>
<keyword evidence="2" id="KW-0902">Two-component regulatory system</keyword>
<evidence type="ECO:0000259" key="8">
    <source>
        <dbReference type="PROSITE" id="PS50110"/>
    </source>
</evidence>
<dbReference type="RefSeq" id="WP_155700348.1">
    <property type="nucleotide sequence ID" value="NZ_CP034235.1"/>
</dbReference>
<feature type="domain" description="OmpR/PhoB-type" evidence="9">
    <location>
        <begin position="135"/>
        <end position="233"/>
    </location>
</feature>
<feature type="domain" description="Response regulatory" evidence="8">
    <location>
        <begin position="3"/>
        <end position="117"/>
    </location>
</feature>
<keyword evidence="1" id="KW-0597">Phosphoprotein</keyword>
<evidence type="ECO:0000313" key="10">
    <source>
        <dbReference type="EMBL" id="QGQ95331.1"/>
    </source>
</evidence>
<dbReference type="Gene3D" id="3.40.50.2300">
    <property type="match status" value="1"/>
</dbReference>
<evidence type="ECO:0000256" key="1">
    <source>
        <dbReference type="ARBA" id="ARBA00022553"/>
    </source>
</evidence>
<dbReference type="SMART" id="SM00448">
    <property type="entry name" value="REC"/>
    <property type="match status" value="1"/>
</dbReference>
<dbReference type="InterPro" id="IPR039420">
    <property type="entry name" value="WalR-like"/>
</dbReference>
<dbReference type="PANTHER" id="PTHR48111:SF22">
    <property type="entry name" value="REGULATOR OF RPOS"/>
    <property type="match status" value="1"/>
</dbReference>
<dbReference type="OrthoDB" id="9790442at2"/>
<dbReference type="Proteomes" id="UP000426246">
    <property type="component" value="Chromosome"/>
</dbReference>
<dbReference type="GO" id="GO:0005829">
    <property type="term" value="C:cytosol"/>
    <property type="evidence" value="ECO:0007669"/>
    <property type="project" value="TreeGrafter"/>
</dbReference>
<feature type="DNA-binding region" description="OmpR/PhoB-type" evidence="7">
    <location>
        <begin position="135"/>
        <end position="233"/>
    </location>
</feature>
<reference evidence="11" key="1">
    <citation type="submission" date="2018-11" db="EMBL/GenBank/DDBJ databases">
        <title>Complete genome sequence of Paenibacillus sp. ML311-T8.</title>
        <authorList>
            <person name="Nam Y.-D."/>
            <person name="Kang J."/>
            <person name="Chung W.-H."/>
            <person name="Park Y.S."/>
        </authorList>
    </citation>
    <scope>NUCLEOTIDE SEQUENCE [LARGE SCALE GENOMIC DNA]</scope>
    <source>
        <strain evidence="11">ML311-T8</strain>
    </source>
</reference>
<dbReference type="GO" id="GO:0000976">
    <property type="term" value="F:transcription cis-regulatory region binding"/>
    <property type="evidence" value="ECO:0007669"/>
    <property type="project" value="TreeGrafter"/>
</dbReference>
<evidence type="ECO:0000256" key="2">
    <source>
        <dbReference type="ARBA" id="ARBA00023012"/>
    </source>
</evidence>
<accession>A0A6B8RFU2</accession>
<dbReference type="PROSITE" id="PS50110">
    <property type="entry name" value="RESPONSE_REGULATORY"/>
    <property type="match status" value="1"/>
</dbReference>
<keyword evidence="3" id="KW-0805">Transcription regulation</keyword>